<dbReference type="Pfam" id="PF11196">
    <property type="entry name" value="DUF2834"/>
    <property type="match status" value="1"/>
</dbReference>
<name>A0A2I7I0G3_9RHOB</name>
<dbReference type="RefSeq" id="WP_014875711.1">
    <property type="nucleotide sequence ID" value="NZ_BSKP01000001.1"/>
</dbReference>
<dbReference type="InterPro" id="IPR021362">
    <property type="entry name" value="DUF2834"/>
</dbReference>
<evidence type="ECO:0000313" key="3">
    <source>
        <dbReference type="EMBL" id="AUR00200.1"/>
    </source>
</evidence>
<keyword evidence="1" id="KW-0812">Transmembrane</keyword>
<dbReference type="EMBL" id="CP010725">
    <property type="protein sequence ID" value="AUR00200.1"/>
    <property type="molecule type" value="Genomic_DNA"/>
</dbReference>
<reference evidence="4 5" key="2">
    <citation type="journal article" date="2017" name="Genome Biol. Evol.">
        <title>Trajectories and Drivers of Genome Evolution in Surface-Associated Marine Phaeobacter.</title>
        <authorList>
            <person name="Freese H.M."/>
            <person name="Sikorski J."/>
            <person name="Bunk B."/>
            <person name="Scheuner C."/>
            <person name="Meier-Kolthoff J.P."/>
            <person name="Sproer C."/>
            <person name="Gram L."/>
            <person name="Overmann J."/>
        </authorList>
    </citation>
    <scope>NUCLEOTIDE SEQUENCE [LARGE SCALE GENOMIC DNA]</scope>
    <source>
        <strain evidence="2 5">P66</strain>
        <strain evidence="3 4">P88</strain>
    </source>
</reference>
<accession>A0A2I7I0G3</accession>
<dbReference type="OMA" id="FIMALFE"/>
<keyword evidence="1" id="KW-1133">Transmembrane helix</keyword>
<evidence type="ECO:0000313" key="4">
    <source>
        <dbReference type="Proteomes" id="UP000236447"/>
    </source>
</evidence>
<keyword evidence="5" id="KW-1185">Reference proteome</keyword>
<protein>
    <recommendedName>
        <fullName evidence="6">DUF2834 domain-containing protein</fullName>
    </recommendedName>
</protein>
<reference evidence="2 5" key="3">
    <citation type="journal article" date="2017" name="Int. J. Syst. Evol. Microbiol.">
        <title>Adaptation of Surface-Associated Bacteria to the Open Ocean: A Genomically Distinct Subpopulation of Phaeobacter gallaeciensis Colonizes Pacific Mesozooplankton.</title>
        <authorList>
            <person name="Freese H.M."/>
            <person name="Methner A."/>
            <person name="Overmann J."/>
        </authorList>
    </citation>
    <scope>NUCLEOTIDE SEQUENCE [LARGE SCALE GENOMIC DNA]</scope>
    <source>
        <strain evidence="2 5">P66</strain>
    </source>
</reference>
<evidence type="ECO:0000256" key="1">
    <source>
        <dbReference type="SAM" id="Phobius"/>
    </source>
</evidence>
<evidence type="ECO:0000313" key="5">
    <source>
        <dbReference type="Proteomes" id="UP000236536"/>
    </source>
</evidence>
<sequence>MPRPAFWWTLAVLGTVLPWLFFASFFAQNGLSPVLFIMALFENGAAAGFSTDILLSIPMFWIWSFFDAKREGVDLWWLTLPAAFTVGLSLALPLYFALRETRNA</sequence>
<keyword evidence="1" id="KW-0472">Membrane</keyword>
<dbReference type="Proteomes" id="UP000236536">
    <property type="component" value="Chromosome"/>
</dbReference>
<proteinExistence type="predicted"/>
<dbReference type="Proteomes" id="UP000236447">
    <property type="component" value="Chromosome"/>
</dbReference>
<evidence type="ECO:0000313" key="2">
    <source>
        <dbReference type="EMBL" id="AUQ93322.1"/>
    </source>
</evidence>
<dbReference type="AlphaFoldDB" id="A0A2I7I0G3"/>
<organism evidence="3 4">
    <name type="scientific">Phaeobacter inhibens</name>
    <dbReference type="NCBI Taxonomy" id="221822"/>
    <lineage>
        <taxon>Bacteria</taxon>
        <taxon>Pseudomonadati</taxon>
        <taxon>Pseudomonadota</taxon>
        <taxon>Alphaproteobacteria</taxon>
        <taxon>Rhodobacterales</taxon>
        <taxon>Roseobacteraceae</taxon>
        <taxon>Phaeobacter</taxon>
    </lineage>
</organism>
<dbReference type="GeneID" id="57289507"/>
<gene>
    <name evidence="2" type="ORF">PhaeoP66_00506</name>
    <name evidence="3" type="ORF">PhaeoP88_02857</name>
</gene>
<reference evidence="3 4" key="1">
    <citation type="journal article" date="2017" name="Front. Microbiol.">
        <title>Phaeobacter piscinae sp. nov., a species of the Roseobacter group and potential aquaculture probiont.</title>
        <authorList>
            <person name="Sonnenschein E.C."/>
            <person name="Phippen C.B.W."/>
            <person name="Nielsen K.F."/>
            <person name="Mateiu R.V."/>
            <person name="Melchiorsen J."/>
            <person name="Gram L."/>
            <person name="Overmann J."/>
            <person name="Freese H.M."/>
        </authorList>
    </citation>
    <scope>NUCLEOTIDE SEQUENCE [LARGE SCALE GENOMIC DNA]</scope>
    <source>
        <strain evidence="3 4">P88</strain>
    </source>
</reference>
<feature type="transmembrane region" description="Helical" evidence="1">
    <location>
        <begin position="34"/>
        <end position="63"/>
    </location>
</feature>
<feature type="transmembrane region" description="Helical" evidence="1">
    <location>
        <begin position="6"/>
        <end position="27"/>
    </location>
</feature>
<dbReference type="EMBL" id="CP010705">
    <property type="protein sequence ID" value="AUQ93322.1"/>
    <property type="molecule type" value="Genomic_DNA"/>
</dbReference>
<evidence type="ECO:0008006" key="6">
    <source>
        <dbReference type="Google" id="ProtNLM"/>
    </source>
</evidence>
<feature type="transmembrane region" description="Helical" evidence="1">
    <location>
        <begin position="75"/>
        <end position="98"/>
    </location>
</feature>